<keyword evidence="3" id="KW-1185">Reference proteome</keyword>
<dbReference type="EMBL" id="PJNI01000005">
    <property type="protein sequence ID" value="PKR81254.1"/>
    <property type="molecule type" value="Genomic_DNA"/>
</dbReference>
<gene>
    <name evidence="2" type="ORF">CW751_06630</name>
</gene>
<organism evidence="2 3">
    <name type="scientific">Brumimicrobium salinarum</name>
    <dbReference type="NCBI Taxonomy" id="2058658"/>
    <lineage>
        <taxon>Bacteria</taxon>
        <taxon>Pseudomonadati</taxon>
        <taxon>Bacteroidota</taxon>
        <taxon>Flavobacteriia</taxon>
        <taxon>Flavobacteriales</taxon>
        <taxon>Crocinitomicaceae</taxon>
        <taxon>Brumimicrobium</taxon>
    </lineage>
</organism>
<proteinExistence type="inferred from homology"/>
<dbReference type="AlphaFoldDB" id="A0A2I0R3U1"/>
<dbReference type="InterPro" id="IPR021458">
    <property type="entry name" value="Rv0495c"/>
</dbReference>
<dbReference type="OrthoDB" id="597501at2"/>
<reference evidence="2 3" key="1">
    <citation type="submission" date="2017-12" db="EMBL/GenBank/DDBJ databases">
        <title>The draft genome sequence of Brumimicrobium saltpan LHR20.</title>
        <authorList>
            <person name="Do Z.-J."/>
            <person name="Luo H.-R."/>
        </authorList>
    </citation>
    <scope>NUCLEOTIDE SEQUENCE [LARGE SCALE GENOMIC DNA]</scope>
    <source>
        <strain evidence="2 3">LHR20</strain>
    </source>
</reference>
<evidence type="ECO:0000313" key="2">
    <source>
        <dbReference type="EMBL" id="PKR81254.1"/>
    </source>
</evidence>
<evidence type="ECO:0000256" key="1">
    <source>
        <dbReference type="ARBA" id="ARBA00093770"/>
    </source>
</evidence>
<dbReference type="Proteomes" id="UP000236654">
    <property type="component" value="Unassembled WGS sequence"/>
</dbReference>
<name>A0A2I0R3U1_9FLAO</name>
<sequence>MLIEIDDKIVTDELFSRKFVCDLSKCKGACCVEGDAGAPLKNDEIKIIEKLLPKIKPYMTEEGIAKVEKDGVSYLDDFGEPVTSLVEGGACAFVAFDPDGTTKCTIEQAYRDGEIDWKKPISCELYPIRAKEYDSFTALNYQEIDICKPGCVLGESLNVPVYQFLNEPLTRAYGEEFFASLQQVHKELENQNDSDK</sequence>
<comment type="similarity">
    <text evidence="1">Belongs to the Rv0495c family.</text>
</comment>
<evidence type="ECO:0000313" key="3">
    <source>
        <dbReference type="Proteomes" id="UP000236654"/>
    </source>
</evidence>
<dbReference type="Pfam" id="PF11307">
    <property type="entry name" value="DUF3109"/>
    <property type="match status" value="1"/>
</dbReference>
<accession>A0A2I0R3U1</accession>
<dbReference type="RefSeq" id="WP_101334214.1">
    <property type="nucleotide sequence ID" value="NZ_PJNI01000005.1"/>
</dbReference>
<protein>
    <submittedName>
        <fullName evidence="2">DUF3109 domain-containing protein</fullName>
    </submittedName>
</protein>
<comment type="caution">
    <text evidence="2">The sequence shown here is derived from an EMBL/GenBank/DDBJ whole genome shotgun (WGS) entry which is preliminary data.</text>
</comment>